<accession>A0A7J7IWP8</accession>
<dbReference type="AlphaFoldDB" id="A0A7J7IWP8"/>
<feature type="domain" description="Calponin-homology (CH)" evidence="1">
    <location>
        <begin position="26"/>
        <end position="130"/>
    </location>
</feature>
<dbReference type="InterPro" id="IPR036872">
    <property type="entry name" value="CH_dom_sf"/>
</dbReference>
<dbReference type="PROSITE" id="PS50021">
    <property type="entry name" value="CH"/>
    <property type="match status" value="1"/>
</dbReference>
<dbReference type="PRINTS" id="PR00888">
    <property type="entry name" value="SM22CALPONIN"/>
</dbReference>
<dbReference type="EMBL" id="VXIV02003354">
    <property type="protein sequence ID" value="KAF6017851.1"/>
    <property type="molecule type" value="Genomic_DNA"/>
</dbReference>
<dbReference type="Gene3D" id="1.10.418.10">
    <property type="entry name" value="Calponin-like domain"/>
    <property type="match status" value="1"/>
</dbReference>
<dbReference type="Proteomes" id="UP000593567">
    <property type="component" value="Unassembled WGS sequence"/>
</dbReference>
<dbReference type="PANTHER" id="PTHR47385">
    <property type="entry name" value="CALPONIN"/>
    <property type="match status" value="1"/>
</dbReference>
<proteinExistence type="predicted"/>
<name>A0A7J7IWP8_BUGNE</name>
<dbReference type="GO" id="GO:0007015">
    <property type="term" value="P:actin filament organization"/>
    <property type="evidence" value="ECO:0007669"/>
    <property type="project" value="TreeGrafter"/>
</dbReference>
<dbReference type="InterPro" id="IPR001715">
    <property type="entry name" value="CH_dom"/>
</dbReference>
<evidence type="ECO:0000259" key="1">
    <source>
        <dbReference type="PROSITE" id="PS50021"/>
    </source>
</evidence>
<comment type="caution">
    <text evidence="2">The sequence shown here is derived from an EMBL/GenBank/DDBJ whole genome shotgun (WGS) entry which is preliminary data.</text>
</comment>
<protein>
    <recommendedName>
        <fullName evidence="1">Calponin-homology (CH) domain-containing protein</fullName>
    </recommendedName>
</protein>
<gene>
    <name evidence="2" type="ORF">EB796_023834</name>
</gene>
<evidence type="ECO:0000313" key="2">
    <source>
        <dbReference type="EMBL" id="KAF6017851.1"/>
    </source>
</evidence>
<evidence type="ECO:0000313" key="3">
    <source>
        <dbReference type="Proteomes" id="UP000593567"/>
    </source>
</evidence>
<organism evidence="2 3">
    <name type="scientific">Bugula neritina</name>
    <name type="common">Brown bryozoan</name>
    <name type="synonym">Sertularia neritina</name>
    <dbReference type="NCBI Taxonomy" id="10212"/>
    <lineage>
        <taxon>Eukaryota</taxon>
        <taxon>Metazoa</taxon>
        <taxon>Spiralia</taxon>
        <taxon>Lophotrochozoa</taxon>
        <taxon>Bryozoa</taxon>
        <taxon>Gymnolaemata</taxon>
        <taxon>Cheilostomatida</taxon>
        <taxon>Flustrina</taxon>
        <taxon>Buguloidea</taxon>
        <taxon>Bugulidae</taxon>
        <taxon>Bugula</taxon>
    </lineage>
</organism>
<dbReference type="PANTHER" id="PTHR47385:SF24">
    <property type="entry name" value="MUSCLE-SPECIFIC PROTEIN 20"/>
    <property type="match status" value="1"/>
</dbReference>
<dbReference type="InterPro" id="IPR050606">
    <property type="entry name" value="Calponin-like"/>
</dbReference>
<dbReference type="SMART" id="SM00033">
    <property type="entry name" value="CH"/>
    <property type="match status" value="1"/>
</dbReference>
<dbReference type="SUPFAM" id="SSF47576">
    <property type="entry name" value="Calponin-homology domain, CH-domain"/>
    <property type="match status" value="1"/>
</dbReference>
<sequence>MADTNRAALSGIAYDIAKKVDKNRDPEAEAKAVAWMTEVLGKAPPAGTYEDSLKNGAYLCELINAIAPNSVKKIHQKGQAFTVMQNIEAFQKALVAYGVPAEDLFQTVDLWEKRNIPAVTKTIYALSRTAEKQGWSGPKLQLDQHLVKDF</sequence>
<dbReference type="OrthoDB" id="21595at2759"/>
<keyword evidence="3" id="KW-1185">Reference proteome</keyword>
<reference evidence="2" key="1">
    <citation type="submission" date="2020-06" db="EMBL/GenBank/DDBJ databases">
        <title>Draft genome of Bugula neritina, a colonial animal packing powerful symbionts and potential medicines.</title>
        <authorList>
            <person name="Rayko M."/>
        </authorList>
    </citation>
    <scope>NUCLEOTIDE SEQUENCE [LARGE SCALE GENOMIC DNA]</scope>
    <source>
        <strain evidence="2">Kwan_BN1</strain>
    </source>
</reference>
<dbReference type="Pfam" id="PF00307">
    <property type="entry name" value="CH"/>
    <property type="match status" value="1"/>
</dbReference>
<dbReference type="InterPro" id="IPR003096">
    <property type="entry name" value="SM22_calponin"/>
</dbReference>
<dbReference type="GO" id="GO:0015629">
    <property type="term" value="C:actin cytoskeleton"/>
    <property type="evidence" value="ECO:0007669"/>
    <property type="project" value="TreeGrafter"/>
</dbReference>
<dbReference type="GO" id="GO:0051015">
    <property type="term" value="F:actin filament binding"/>
    <property type="evidence" value="ECO:0007669"/>
    <property type="project" value="TreeGrafter"/>
</dbReference>